<name>A0A521B9L3_9FLAO</name>
<keyword evidence="3" id="KW-1185">Reference proteome</keyword>
<dbReference type="InterPro" id="IPR010902">
    <property type="entry name" value="NUMOD4"/>
</dbReference>
<dbReference type="Proteomes" id="UP000316916">
    <property type="component" value="Unassembled WGS sequence"/>
</dbReference>
<dbReference type="RefSeq" id="WP_142716799.1">
    <property type="nucleotide sequence ID" value="NZ_FXTC01000001.1"/>
</dbReference>
<reference evidence="2 3" key="1">
    <citation type="submission" date="2017-05" db="EMBL/GenBank/DDBJ databases">
        <authorList>
            <person name="Varghese N."/>
            <person name="Submissions S."/>
        </authorList>
    </citation>
    <scope>NUCLEOTIDE SEQUENCE [LARGE SCALE GENOMIC DNA]</scope>
    <source>
        <strain evidence="2 3">DSM 29371</strain>
    </source>
</reference>
<dbReference type="Gene3D" id="3.90.75.20">
    <property type="match status" value="1"/>
</dbReference>
<dbReference type="AlphaFoldDB" id="A0A521B9L3"/>
<dbReference type="EMBL" id="FXTC01000001">
    <property type="protein sequence ID" value="SMO43794.1"/>
    <property type="molecule type" value="Genomic_DNA"/>
</dbReference>
<accession>A0A521B9L3</accession>
<sequence length="111" mass="13133">MKLPPEFEDRYVKEVLYNTSLKNLQGEEWKSIENYENYMISNYGRVKSTERFVSLPSGKEWKMPELIMKLIFVKHTNSYLKNYNYSVHCTLSSDGPEAQEICHTSCLLSFY</sequence>
<gene>
    <name evidence="2" type="ORF">SAMN06265171_101817</name>
</gene>
<proteinExistence type="predicted"/>
<organism evidence="2 3">
    <name type="scientific">Chryseobacterium rhizoplanae</name>
    <dbReference type="NCBI Taxonomy" id="1609531"/>
    <lineage>
        <taxon>Bacteria</taxon>
        <taxon>Pseudomonadati</taxon>
        <taxon>Bacteroidota</taxon>
        <taxon>Flavobacteriia</taxon>
        <taxon>Flavobacteriales</taxon>
        <taxon>Weeksellaceae</taxon>
        <taxon>Chryseobacterium group</taxon>
        <taxon>Chryseobacterium</taxon>
    </lineage>
</organism>
<evidence type="ECO:0000313" key="2">
    <source>
        <dbReference type="EMBL" id="SMO43794.1"/>
    </source>
</evidence>
<evidence type="ECO:0000313" key="3">
    <source>
        <dbReference type="Proteomes" id="UP000316916"/>
    </source>
</evidence>
<feature type="domain" description="NUMOD4" evidence="1">
    <location>
        <begin position="27"/>
        <end position="60"/>
    </location>
</feature>
<protein>
    <submittedName>
        <fullName evidence="2">NUMOD4 motif-containing protein</fullName>
    </submittedName>
</protein>
<dbReference type="Pfam" id="PF07463">
    <property type="entry name" value="NUMOD4"/>
    <property type="match status" value="1"/>
</dbReference>
<evidence type="ECO:0000259" key="1">
    <source>
        <dbReference type="Pfam" id="PF07463"/>
    </source>
</evidence>
<dbReference type="GO" id="GO:0016788">
    <property type="term" value="F:hydrolase activity, acting on ester bonds"/>
    <property type="evidence" value="ECO:0007669"/>
    <property type="project" value="InterPro"/>
</dbReference>